<dbReference type="Proteomes" id="UP000599437">
    <property type="component" value="Unassembled WGS sequence"/>
</dbReference>
<sequence>MKHTPFRPCRPHRPLPRRTAADRLSSLLPGNGGRTPWHGGESGAAGRRHRARPRRISARDRPGPQRAVTRADFGGRYEEPLREFAGRYRRARTPDPDPCVEGTIPGT</sequence>
<evidence type="ECO:0000313" key="3">
    <source>
        <dbReference type="Proteomes" id="UP000599437"/>
    </source>
</evidence>
<protein>
    <submittedName>
        <fullName evidence="2">Uncharacterized protein</fullName>
    </submittedName>
</protein>
<organism evidence="2 3">
    <name type="scientific">Streptomyces chryseus</name>
    <dbReference type="NCBI Taxonomy" id="68186"/>
    <lineage>
        <taxon>Bacteria</taxon>
        <taxon>Bacillati</taxon>
        <taxon>Actinomycetota</taxon>
        <taxon>Actinomycetes</taxon>
        <taxon>Kitasatosporales</taxon>
        <taxon>Streptomycetaceae</taxon>
        <taxon>Streptomyces</taxon>
    </lineage>
</organism>
<dbReference type="EMBL" id="BMVO01000004">
    <property type="protein sequence ID" value="GHA96139.1"/>
    <property type="molecule type" value="Genomic_DNA"/>
</dbReference>
<keyword evidence="3" id="KW-1185">Reference proteome</keyword>
<feature type="compositionally biased region" description="Basic residues" evidence="1">
    <location>
        <begin position="1"/>
        <end position="16"/>
    </location>
</feature>
<feature type="compositionally biased region" description="Basic residues" evidence="1">
    <location>
        <begin position="46"/>
        <end position="56"/>
    </location>
</feature>
<accession>A0ABQ3DJ80</accession>
<reference evidence="3" key="1">
    <citation type="journal article" date="2019" name="Int. J. Syst. Evol. Microbiol.">
        <title>The Global Catalogue of Microorganisms (GCM) 10K type strain sequencing project: providing services to taxonomists for standard genome sequencing and annotation.</title>
        <authorList>
            <consortium name="The Broad Institute Genomics Platform"/>
            <consortium name="The Broad Institute Genome Sequencing Center for Infectious Disease"/>
            <person name="Wu L."/>
            <person name="Ma J."/>
        </authorList>
    </citation>
    <scope>NUCLEOTIDE SEQUENCE [LARGE SCALE GENOMIC DNA]</scope>
    <source>
        <strain evidence="3">JCM 4737</strain>
    </source>
</reference>
<feature type="compositionally biased region" description="Basic and acidic residues" evidence="1">
    <location>
        <begin position="73"/>
        <end position="86"/>
    </location>
</feature>
<proteinExistence type="predicted"/>
<evidence type="ECO:0000256" key="1">
    <source>
        <dbReference type="SAM" id="MobiDB-lite"/>
    </source>
</evidence>
<feature type="region of interest" description="Disordered" evidence="1">
    <location>
        <begin position="1"/>
        <end position="107"/>
    </location>
</feature>
<evidence type="ECO:0000313" key="2">
    <source>
        <dbReference type="EMBL" id="GHA96139.1"/>
    </source>
</evidence>
<name>A0ABQ3DJ80_9ACTN</name>
<comment type="caution">
    <text evidence="2">The sequence shown here is derived from an EMBL/GenBank/DDBJ whole genome shotgun (WGS) entry which is preliminary data.</text>
</comment>
<gene>
    <name evidence="2" type="ORF">GCM10010346_18560</name>
</gene>